<dbReference type="EMBL" id="NRRL01000027">
    <property type="protein sequence ID" value="MBK1668657.1"/>
    <property type="molecule type" value="Genomic_DNA"/>
</dbReference>
<dbReference type="Pfam" id="PF02502">
    <property type="entry name" value="LacAB_rpiB"/>
    <property type="match status" value="1"/>
</dbReference>
<protein>
    <submittedName>
        <fullName evidence="3">Ribose 5-phosphate isomerase B</fullName>
    </submittedName>
</protein>
<dbReference type="PANTHER" id="PTHR30345:SF0">
    <property type="entry name" value="DNA DAMAGE-REPAIR_TOLERATION PROTEIN DRT102"/>
    <property type="match status" value="1"/>
</dbReference>
<evidence type="ECO:0000313" key="3">
    <source>
        <dbReference type="EMBL" id="MBK1668657.1"/>
    </source>
</evidence>
<dbReference type="SUPFAM" id="SSF89623">
    <property type="entry name" value="Ribose/Galactose isomerase RpiB/AlsB"/>
    <property type="match status" value="1"/>
</dbReference>
<comment type="caution">
    <text evidence="3">The sequence shown here is derived from an EMBL/GenBank/DDBJ whole genome shotgun (WGS) entry which is preliminary data.</text>
</comment>
<dbReference type="NCBIfam" id="NF004051">
    <property type="entry name" value="PRK05571.1"/>
    <property type="match status" value="1"/>
</dbReference>
<dbReference type="InterPro" id="IPR003500">
    <property type="entry name" value="RpiB_LacA_LacB"/>
</dbReference>
<evidence type="ECO:0000313" key="4">
    <source>
        <dbReference type="Proteomes" id="UP001296873"/>
    </source>
</evidence>
<dbReference type="GO" id="GO:0016853">
    <property type="term" value="F:isomerase activity"/>
    <property type="evidence" value="ECO:0007669"/>
    <property type="project" value="UniProtKB-KW"/>
</dbReference>
<keyword evidence="4" id="KW-1185">Reference proteome</keyword>
<dbReference type="Gene3D" id="3.40.1400.10">
    <property type="entry name" value="Sugar-phosphate isomerase, RpiB/LacA/LacB"/>
    <property type="match status" value="1"/>
</dbReference>
<dbReference type="PANTHER" id="PTHR30345">
    <property type="entry name" value="RIBOSE-5-PHOSPHATE ISOMERASE B"/>
    <property type="match status" value="1"/>
</dbReference>
<dbReference type="PIRSF" id="PIRSF005384">
    <property type="entry name" value="RpiB_LacA_B"/>
    <property type="match status" value="1"/>
</dbReference>
<sequence>MTDSGTLAGQVVAVAADHAGVTLKDALADDLRAAGAEVVDLGTRGTESVDYPDYGAAMAEAIAAGRAPAGVLVCGTGIGISIAANRNPAVRAARCANTTDARLARQHNDANVLALGARTTGVEVAADCVRVFLTTAFEGGRHQRRVDKLAGR</sequence>
<dbReference type="Proteomes" id="UP001296873">
    <property type="component" value="Unassembled WGS sequence"/>
</dbReference>
<evidence type="ECO:0000256" key="1">
    <source>
        <dbReference type="ARBA" id="ARBA00008754"/>
    </source>
</evidence>
<reference evidence="3 4" key="1">
    <citation type="journal article" date="2020" name="Microorganisms">
        <title>Osmotic Adaptation and Compatible Solute Biosynthesis of Phototrophic Bacteria as Revealed from Genome Analyses.</title>
        <authorList>
            <person name="Imhoff J.F."/>
            <person name="Rahn T."/>
            <person name="Kunzel S."/>
            <person name="Keller A."/>
            <person name="Neulinger S.C."/>
        </authorList>
    </citation>
    <scope>NUCLEOTIDE SEQUENCE [LARGE SCALE GENOMIC DNA]</scope>
    <source>
        <strain evidence="3 4">DSM 9895</strain>
    </source>
</reference>
<accession>A0ABS1DEW1</accession>
<dbReference type="InterPro" id="IPR004785">
    <property type="entry name" value="RpiB"/>
</dbReference>
<name>A0ABS1DEW1_9PROT</name>
<proteinExistence type="inferred from homology"/>
<dbReference type="RefSeq" id="WP_200340971.1">
    <property type="nucleotide sequence ID" value="NZ_NRRL01000027.1"/>
</dbReference>
<comment type="similarity">
    <text evidence="1">Belongs to the LacAB/RpiB family.</text>
</comment>
<dbReference type="NCBIfam" id="TIGR00689">
    <property type="entry name" value="rpiB_lacA_lacB"/>
    <property type="match status" value="1"/>
</dbReference>
<dbReference type="InterPro" id="IPR036569">
    <property type="entry name" value="RpiB_LacA_LacB_sf"/>
</dbReference>
<organism evidence="3 4">
    <name type="scientific">Rhodovibrio sodomensis</name>
    <dbReference type="NCBI Taxonomy" id="1088"/>
    <lineage>
        <taxon>Bacteria</taxon>
        <taxon>Pseudomonadati</taxon>
        <taxon>Pseudomonadota</taxon>
        <taxon>Alphaproteobacteria</taxon>
        <taxon>Rhodospirillales</taxon>
        <taxon>Rhodovibrionaceae</taxon>
        <taxon>Rhodovibrio</taxon>
    </lineage>
</organism>
<gene>
    <name evidence="3" type="primary">rpiB</name>
    <name evidence="3" type="ORF">CKO28_11515</name>
</gene>
<keyword evidence="2 3" id="KW-0413">Isomerase</keyword>
<dbReference type="NCBIfam" id="TIGR01120">
    <property type="entry name" value="rpiB"/>
    <property type="match status" value="1"/>
</dbReference>
<evidence type="ECO:0000256" key="2">
    <source>
        <dbReference type="ARBA" id="ARBA00023235"/>
    </source>
</evidence>